<proteinExistence type="predicted"/>
<keyword evidence="2" id="KW-1185">Reference proteome</keyword>
<dbReference type="PANTHER" id="PTHR35978">
    <property type="entry name" value="IQ DOMAIN-CONTAINING PROTEIN M"/>
    <property type="match status" value="1"/>
</dbReference>
<evidence type="ECO:0000313" key="2">
    <source>
        <dbReference type="Proteomes" id="UP000326458"/>
    </source>
</evidence>
<dbReference type="Pfam" id="PF00612">
    <property type="entry name" value="IQ"/>
    <property type="match status" value="1"/>
</dbReference>
<dbReference type="Proteomes" id="UP000326458">
    <property type="component" value="Unassembled WGS sequence"/>
</dbReference>
<evidence type="ECO:0000313" key="1">
    <source>
        <dbReference type="EMBL" id="KAB0355864.1"/>
    </source>
</evidence>
<protein>
    <recommendedName>
        <fullName evidence="3">IQ motif containing M</fullName>
    </recommendedName>
</protein>
<comment type="caution">
    <text evidence="1">The sequence shown here is derived from an EMBL/GenBank/DDBJ whole genome shotgun (WGS) entry which is preliminary data.</text>
</comment>
<name>A0A5N3W301_MUNMU</name>
<dbReference type="InterPro" id="IPR000048">
    <property type="entry name" value="IQ_motif_EF-hand-BS"/>
</dbReference>
<sequence length="404" mass="48106">MDLDKLDNFQYHLETLAEGHHSEGEGNFVRSRSQRREKIWLRWCLARVGGFNQHASPNTSPPQTVFSIKLCFIFYAFSGSFVYLNISLQHNIKIMIMCKLEQESIRTSLMQILKQIRRRKFPKSILSKSDKTDNKVKRIGPHIEIFQVFRGRKKFAITKNIIKMVTVMQAFVRGWLERKRFQRIMIKALYHGPDLRTVINMYCRQIHRVKYRLGLWRTRQIINLTELEEWMDRKKFYETMFAKREDWQGLERSELLKYFNDCGHFPTHQQTDEVWDLVHRARQASLSITNSRSPPKPMSMELVMASYHLILCRPLLLLPLIFPPSGSFPMSQFFTSEHFYENWNFLHVGLIGKESACQCRRHGFDPWVGKIPWKRKWQPVPVFLPRKSLGTWWATVHRVTRSLT</sequence>
<dbReference type="SMART" id="SM00015">
    <property type="entry name" value="IQ"/>
    <property type="match status" value="1"/>
</dbReference>
<reference evidence="1 2" key="1">
    <citation type="submission" date="2019-06" db="EMBL/GenBank/DDBJ databases">
        <title>Discovery of a novel chromosome fission-fusion reversal in muntjac.</title>
        <authorList>
            <person name="Mudd A.B."/>
            <person name="Bredeson J.V."/>
            <person name="Baum R."/>
            <person name="Hockemeyer D."/>
            <person name="Rokhsar D.S."/>
        </authorList>
    </citation>
    <scope>NUCLEOTIDE SEQUENCE [LARGE SCALE GENOMIC DNA]</scope>
    <source>
        <strain evidence="1">UTSW_UCB_Mm</strain>
        <tissue evidence="1">Fibroblast cell line</tissue>
    </source>
</reference>
<evidence type="ECO:0008006" key="3">
    <source>
        <dbReference type="Google" id="ProtNLM"/>
    </source>
</evidence>
<organism evidence="1 2">
    <name type="scientific">Muntiacus muntjak</name>
    <name type="common">Barking deer</name>
    <name type="synonym">Indian muntjac</name>
    <dbReference type="NCBI Taxonomy" id="9888"/>
    <lineage>
        <taxon>Eukaryota</taxon>
        <taxon>Metazoa</taxon>
        <taxon>Chordata</taxon>
        <taxon>Craniata</taxon>
        <taxon>Vertebrata</taxon>
        <taxon>Euteleostomi</taxon>
        <taxon>Mammalia</taxon>
        <taxon>Eutheria</taxon>
        <taxon>Laurasiatheria</taxon>
        <taxon>Artiodactyla</taxon>
        <taxon>Ruminantia</taxon>
        <taxon>Pecora</taxon>
        <taxon>Cervidae</taxon>
        <taxon>Muntiacinae</taxon>
        <taxon>Muntiacus</taxon>
    </lineage>
</organism>
<gene>
    <name evidence="1" type="ORF">FD754_000020</name>
</gene>
<dbReference type="PANTHER" id="PTHR35978:SF1">
    <property type="entry name" value="IQ DOMAIN-CONTAINING PROTEIN M"/>
    <property type="match status" value="1"/>
</dbReference>
<accession>A0A5N3W301</accession>
<dbReference type="PROSITE" id="PS50096">
    <property type="entry name" value="IQ"/>
    <property type="match status" value="1"/>
</dbReference>
<dbReference type="EMBL" id="VCEA01000001">
    <property type="protein sequence ID" value="KAB0355864.1"/>
    <property type="molecule type" value="Genomic_DNA"/>
</dbReference>
<dbReference type="AlphaFoldDB" id="A0A5N3W301"/>